<dbReference type="Gene3D" id="3.40.50.300">
    <property type="entry name" value="P-loop containing nucleotide triphosphate hydrolases"/>
    <property type="match status" value="1"/>
</dbReference>
<dbReference type="GO" id="GO:0005524">
    <property type="term" value="F:ATP binding"/>
    <property type="evidence" value="ECO:0007669"/>
    <property type="project" value="UniProtKB-KW"/>
</dbReference>
<evidence type="ECO:0000259" key="4">
    <source>
        <dbReference type="PROSITE" id="PS50893"/>
    </source>
</evidence>
<accession>A0A7J3MWG4</accession>
<dbReference type="EMBL" id="DTAU01000032">
    <property type="protein sequence ID" value="HFQ78357.1"/>
    <property type="molecule type" value="Genomic_DNA"/>
</dbReference>
<sequence>MKRIVVIAKNVWKYYTIEGKNIAVLRNINLYVYRGEIVCIHGPSGAGKTTLLKILAGLEKPDQGEVIVDGYNLSMLDEDGLAALRSNVISYIPQDYGLIDEFNVYENMEIPLAIAGLSEYERQSRILSLLEYMGLKGKENTKVKLLSGGEKQRVAIARALTVTPSLLLADEPTANLDWDNAKRVLELMNRISKDFETSIVIVSHDPRVLDFATRKYILYDGILSELK</sequence>
<dbReference type="InterPro" id="IPR027417">
    <property type="entry name" value="P-loop_NTPase"/>
</dbReference>
<dbReference type="PROSITE" id="PS50893">
    <property type="entry name" value="ABC_TRANSPORTER_2"/>
    <property type="match status" value="1"/>
</dbReference>
<gene>
    <name evidence="5" type="ORF">ENT99_01460</name>
    <name evidence="6" type="ORF">ENU64_00350</name>
</gene>
<dbReference type="Pfam" id="PF00005">
    <property type="entry name" value="ABC_tran"/>
    <property type="match status" value="1"/>
</dbReference>
<organism evidence="6">
    <name type="scientific">Ignisphaera aggregans</name>
    <dbReference type="NCBI Taxonomy" id="334771"/>
    <lineage>
        <taxon>Archaea</taxon>
        <taxon>Thermoproteota</taxon>
        <taxon>Thermoprotei</taxon>
        <taxon>Desulfurococcales</taxon>
        <taxon>Desulfurococcaceae</taxon>
        <taxon>Ignisphaera</taxon>
    </lineage>
</organism>
<keyword evidence="1" id="KW-0813">Transport</keyword>
<evidence type="ECO:0000256" key="1">
    <source>
        <dbReference type="ARBA" id="ARBA00022448"/>
    </source>
</evidence>
<evidence type="ECO:0000313" key="5">
    <source>
        <dbReference type="EMBL" id="HFQ78357.1"/>
    </source>
</evidence>
<reference evidence="6" key="1">
    <citation type="journal article" date="2020" name="mSystems">
        <title>Genome- and Community-Level Interaction Insights into Carbon Utilization and Element Cycling Functions of Hydrothermarchaeota in Hydrothermal Sediment.</title>
        <authorList>
            <person name="Zhou Z."/>
            <person name="Liu Y."/>
            <person name="Xu W."/>
            <person name="Pan J."/>
            <person name="Luo Z.H."/>
            <person name="Li M."/>
        </authorList>
    </citation>
    <scope>NUCLEOTIDE SEQUENCE [LARGE SCALE GENOMIC DNA]</scope>
    <source>
        <strain evidence="5">SpSt-629</strain>
        <strain evidence="6">SpSt-688</strain>
    </source>
</reference>
<dbReference type="InterPro" id="IPR017911">
    <property type="entry name" value="MacB-like_ATP-bd"/>
</dbReference>
<dbReference type="AlphaFoldDB" id="A0A7J3MWG4"/>
<dbReference type="InterPro" id="IPR003439">
    <property type="entry name" value="ABC_transporter-like_ATP-bd"/>
</dbReference>
<dbReference type="EMBL" id="DTDH01000006">
    <property type="protein sequence ID" value="HGT97865.1"/>
    <property type="molecule type" value="Genomic_DNA"/>
</dbReference>
<feature type="domain" description="ABC transporter" evidence="4">
    <location>
        <begin position="6"/>
        <end position="226"/>
    </location>
</feature>
<protein>
    <submittedName>
        <fullName evidence="6">ABC transporter ATP-binding protein</fullName>
    </submittedName>
</protein>
<name>A0A7J3MWG4_9CREN</name>
<dbReference type="InterPro" id="IPR003593">
    <property type="entry name" value="AAA+_ATPase"/>
</dbReference>
<dbReference type="PANTHER" id="PTHR24220">
    <property type="entry name" value="IMPORT ATP-BINDING PROTEIN"/>
    <property type="match status" value="1"/>
</dbReference>
<proteinExistence type="predicted"/>
<dbReference type="SMART" id="SM00382">
    <property type="entry name" value="AAA"/>
    <property type="match status" value="1"/>
</dbReference>
<dbReference type="GO" id="GO:0005886">
    <property type="term" value="C:plasma membrane"/>
    <property type="evidence" value="ECO:0007669"/>
    <property type="project" value="TreeGrafter"/>
</dbReference>
<dbReference type="CDD" id="cd03255">
    <property type="entry name" value="ABC_MJ0796_LolCDE_FtsE"/>
    <property type="match status" value="1"/>
</dbReference>
<evidence type="ECO:0000256" key="3">
    <source>
        <dbReference type="ARBA" id="ARBA00022840"/>
    </source>
</evidence>
<dbReference type="GO" id="GO:0016887">
    <property type="term" value="F:ATP hydrolysis activity"/>
    <property type="evidence" value="ECO:0007669"/>
    <property type="project" value="InterPro"/>
</dbReference>
<dbReference type="SUPFAM" id="SSF52540">
    <property type="entry name" value="P-loop containing nucleoside triphosphate hydrolases"/>
    <property type="match status" value="1"/>
</dbReference>
<keyword evidence="3 6" id="KW-0067">ATP-binding</keyword>
<keyword evidence="2" id="KW-0547">Nucleotide-binding</keyword>
<dbReference type="GO" id="GO:0022857">
    <property type="term" value="F:transmembrane transporter activity"/>
    <property type="evidence" value="ECO:0007669"/>
    <property type="project" value="TreeGrafter"/>
</dbReference>
<dbReference type="InterPro" id="IPR017871">
    <property type="entry name" value="ABC_transporter-like_CS"/>
</dbReference>
<evidence type="ECO:0000313" key="6">
    <source>
        <dbReference type="EMBL" id="HGT97865.1"/>
    </source>
</evidence>
<dbReference type="InterPro" id="IPR015854">
    <property type="entry name" value="ABC_transpr_LolD-like"/>
</dbReference>
<comment type="caution">
    <text evidence="6">The sequence shown here is derived from an EMBL/GenBank/DDBJ whole genome shotgun (WGS) entry which is preliminary data.</text>
</comment>
<evidence type="ECO:0000256" key="2">
    <source>
        <dbReference type="ARBA" id="ARBA00022741"/>
    </source>
</evidence>
<dbReference type="PROSITE" id="PS00211">
    <property type="entry name" value="ABC_TRANSPORTER_1"/>
    <property type="match status" value="1"/>
</dbReference>